<evidence type="ECO:0000313" key="2">
    <source>
        <dbReference type="Proteomes" id="UP001054945"/>
    </source>
</evidence>
<gene>
    <name evidence="1" type="ORF">CEXT_9781</name>
</gene>
<keyword evidence="2" id="KW-1185">Reference proteome</keyword>
<proteinExistence type="predicted"/>
<name>A0AAV4YCH3_CAEEX</name>
<evidence type="ECO:0000313" key="1">
    <source>
        <dbReference type="EMBL" id="GIZ04917.1"/>
    </source>
</evidence>
<comment type="caution">
    <text evidence="1">The sequence shown here is derived from an EMBL/GenBank/DDBJ whole genome shotgun (WGS) entry which is preliminary data.</text>
</comment>
<protein>
    <submittedName>
        <fullName evidence="1">Uncharacterized protein</fullName>
    </submittedName>
</protein>
<reference evidence="1 2" key="1">
    <citation type="submission" date="2021-06" db="EMBL/GenBank/DDBJ databases">
        <title>Caerostris extrusa draft genome.</title>
        <authorList>
            <person name="Kono N."/>
            <person name="Arakawa K."/>
        </authorList>
    </citation>
    <scope>NUCLEOTIDE SEQUENCE [LARGE SCALE GENOMIC DNA]</scope>
</reference>
<dbReference type="Proteomes" id="UP001054945">
    <property type="component" value="Unassembled WGS sequence"/>
</dbReference>
<sequence>MPKFFAPTAFLKRPSSLRRVMRPRYRLPSCDGFQLT</sequence>
<feature type="non-terminal residue" evidence="1">
    <location>
        <position position="36"/>
    </location>
</feature>
<dbReference type="AlphaFoldDB" id="A0AAV4YCH3"/>
<accession>A0AAV4YCH3</accession>
<organism evidence="1 2">
    <name type="scientific">Caerostris extrusa</name>
    <name type="common">Bark spider</name>
    <name type="synonym">Caerostris bankana</name>
    <dbReference type="NCBI Taxonomy" id="172846"/>
    <lineage>
        <taxon>Eukaryota</taxon>
        <taxon>Metazoa</taxon>
        <taxon>Ecdysozoa</taxon>
        <taxon>Arthropoda</taxon>
        <taxon>Chelicerata</taxon>
        <taxon>Arachnida</taxon>
        <taxon>Araneae</taxon>
        <taxon>Araneomorphae</taxon>
        <taxon>Entelegynae</taxon>
        <taxon>Araneoidea</taxon>
        <taxon>Araneidae</taxon>
        <taxon>Caerostris</taxon>
    </lineage>
</organism>
<dbReference type="EMBL" id="BPLR01019166">
    <property type="protein sequence ID" value="GIZ04917.1"/>
    <property type="molecule type" value="Genomic_DNA"/>
</dbReference>